<feature type="transmembrane region" description="Helical" evidence="1">
    <location>
        <begin position="192"/>
        <end position="222"/>
    </location>
</feature>
<keyword evidence="1" id="KW-1133">Transmembrane helix</keyword>
<feature type="transmembrane region" description="Helical" evidence="1">
    <location>
        <begin position="228"/>
        <end position="249"/>
    </location>
</feature>
<reference evidence="2" key="1">
    <citation type="submission" date="2018-05" db="EMBL/GenBank/DDBJ databases">
        <authorList>
            <person name="Lanie J.A."/>
            <person name="Ng W.-L."/>
            <person name="Kazmierczak K.M."/>
            <person name="Andrzejewski T.M."/>
            <person name="Davidsen T.M."/>
            <person name="Wayne K.J."/>
            <person name="Tettelin H."/>
            <person name="Glass J.I."/>
            <person name="Rusch D."/>
            <person name="Podicherti R."/>
            <person name="Tsui H.-C.T."/>
            <person name="Winkler M.E."/>
        </authorList>
    </citation>
    <scope>NUCLEOTIDE SEQUENCE</scope>
</reference>
<feature type="transmembrane region" description="Helical" evidence="1">
    <location>
        <begin position="18"/>
        <end position="41"/>
    </location>
</feature>
<name>A0A382CLS2_9ZZZZ</name>
<feature type="transmembrane region" description="Helical" evidence="1">
    <location>
        <begin position="296"/>
        <end position="313"/>
    </location>
</feature>
<proteinExistence type="predicted"/>
<dbReference type="EMBL" id="UINC01035135">
    <property type="protein sequence ID" value="SVB27060.1"/>
    <property type="molecule type" value="Genomic_DNA"/>
</dbReference>
<keyword evidence="1" id="KW-0812">Transmembrane</keyword>
<sequence length="543" mass="62950">MGKKTAVTFFPKIISNHIWPFLCVSTFLGAFYYFTSPMLWLEVQNPREASLLWTDEGLHLKSIERMQFNQNGELLHSAYTAFYTNLSYAISWLINGLEGKISTEKFITGSRWASYLSIQSIILFVFWRLSKIFGSWKWAFLGMSFVGMQRGSFYYAITMHPEAPMLLGIVIAMFSATEYLRRPRFTLLFWMALGSALAISSKLLALLLLPWAGIIGLLGLWIGRIKDIYTIFLWTIGSLMTLICGVFLLTPYQMFHFQRLWNGLQGERNMGAAGGWDTNNELNLFDWINYTVSNELLGYSYSLLLVLTIFPFIKQFFQNSQNLRDWLSSPICALFITNLIWLVIGAGYVFVTVESLISRYLIHVAPSLMLITFIGVYWLSIPPKKLFHKFWLVFLFVFVAAGLQQQTKHGSFDFKVRKRIANRFVHIRKVMDDLKIIVPKKSHILNPLGLQIDSKWFANAYHEQPTMNMVSKSKIEYLLIPEDYPDSLQREGVSIEDSKSSPEYREKINFWKSLVENGINDQFQVLRQFPEAKVTLYRRKSQN</sequence>
<dbReference type="AlphaFoldDB" id="A0A382CLS2"/>
<keyword evidence="1" id="KW-0472">Membrane</keyword>
<feature type="transmembrane region" description="Helical" evidence="1">
    <location>
        <begin position="106"/>
        <end position="126"/>
    </location>
</feature>
<feature type="transmembrane region" description="Helical" evidence="1">
    <location>
        <begin position="74"/>
        <end position="94"/>
    </location>
</feature>
<feature type="transmembrane region" description="Helical" evidence="1">
    <location>
        <begin position="163"/>
        <end position="180"/>
    </location>
</feature>
<organism evidence="2">
    <name type="scientific">marine metagenome</name>
    <dbReference type="NCBI Taxonomy" id="408172"/>
    <lineage>
        <taxon>unclassified sequences</taxon>
        <taxon>metagenomes</taxon>
        <taxon>ecological metagenomes</taxon>
    </lineage>
</organism>
<accession>A0A382CLS2</accession>
<evidence type="ECO:0000313" key="2">
    <source>
        <dbReference type="EMBL" id="SVB27060.1"/>
    </source>
</evidence>
<feature type="transmembrane region" description="Helical" evidence="1">
    <location>
        <begin position="333"/>
        <end position="353"/>
    </location>
</feature>
<evidence type="ECO:0000256" key="1">
    <source>
        <dbReference type="SAM" id="Phobius"/>
    </source>
</evidence>
<gene>
    <name evidence="2" type="ORF">METZ01_LOCUS179914</name>
</gene>
<feature type="transmembrane region" description="Helical" evidence="1">
    <location>
        <begin position="386"/>
        <end position="403"/>
    </location>
</feature>
<feature type="transmembrane region" description="Helical" evidence="1">
    <location>
        <begin position="360"/>
        <end position="380"/>
    </location>
</feature>
<protein>
    <recommendedName>
        <fullName evidence="3">Glycosyltransferase RgtA/B/C/D-like domain-containing protein</fullName>
    </recommendedName>
</protein>
<evidence type="ECO:0008006" key="3">
    <source>
        <dbReference type="Google" id="ProtNLM"/>
    </source>
</evidence>